<dbReference type="SMART" id="SM00895">
    <property type="entry name" value="FCD"/>
    <property type="match status" value="1"/>
</dbReference>
<feature type="domain" description="HTH gntR-type" evidence="4">
    <location>
        <begin position="4"/>
        <end position="71"/>
    </location>
</feature>
<dbReference type="SMART" id="SM00345">
    <property type="entry name" value="HTH_GNTR"/>
    <property type="match status" value="1"/>
</dbReference>
<dbReference type="InterPro" id="IPR011711">
    <property type="entry name" value="GntR_C"/>
</dbReference>
<dbReference type="Pfam" id="PF07729">
    <property type="entry name" value="FCD"/>
    <property type="match status" value="1"/>
</dbReference>
<keyword evidence="1" id="KW-0805">Transcription regulation</keyword>
<evidence type="ECO:0000313" key="5">
    <source>
        <dbReference type="EMBL" id="ACN16457.1"/>
    </source>
</evidence>
<dbReference type="PANTHER" id="PTHR43537:SF24">
    <property type="entry name" value="GLUCONATE OPERON TRANSCRIPTIONAL REPRESSOR"/>
    <property type="match status" value="1"/>
</dbReference>
<evidence type="ECO:0000259" key="4">
    <source>
        <dbReference type="PROSITE" id="PS50949"/>
    </source>
</evidence>
<accession>C0QME0</accession>
<dbReference type="eggNOG" id="COG1802">
    <property type="taxonomic scope" value="Bacteria"/>
</dbReference>
<dbReference type="InterPro" id="IPR000524">
    <property type="entry name" value="Tscrpt_reg_HTH_GntR"/>
</dbReference>
<dbReference type="GO" id="GO:0003677">
    <property type="term" value="F:DNA binding"/>
    <property type="evidence" value="ECO:0007669"/>
    <property type="project" value="UniProtKB-KW"/>
</dbReference>
<keyword evidence="6" id="KW-1185">Reference proteome</keyword>
<dbReference type="InterPro" id="IPR036388">
    <property type="entry name" value="WH-like_DNA-bd_sf"/>
</dbReference>
<dbReference type="STRING" id="177437.HRM2_33820"/>
<evidence type="ECO:0000256" key="2">
    <source>
        <dbReference type="ARBA" id="ARBA00023125"/>
    </source>
</evidence>
<evidence type="ECO:0000256" key="1">
    <source>
        <dbReference type="ARBA" id="ARBA00023015"/>
    </source>
</evidence>
<keyword evidence="3" id="KW-0804">Transcription</keyword>
<reference evidence="5 6" key="1">
    <citation type="journal article" date="2009" name="Environ. Microbiol.">
        <title>Genome sequence of Desulfobacterium autotrophicum HRM2, a marine sulfate reducer oxidizing organic carbon completely to carbon dioxide.</title>
        <authorList>
            <person name="Strittmatter A.W."/>
            <person name="Liesegang H."/>
            <person name="Rabus R."/>
            <person name="Decker I."/>
            <person name="Amann J."/>
            <person name="Andres S."/>
            <person name="Henne A."/>
            <person name="Fricke W.F."/>
            <person name="Martinez-Arias R."/>
            <person name="Bartels D."/>
            <person name="Goesmann A."/>
            <person name="Krause L."/>
            <person name="Puehler A."/>
            <person name="Klenk H.P."/>
            <person name="Richter M."/>
            <person name="Schuler M."/>
            <person name="Gloeckner F.O."/>
            <person name="Meyerdierks A."/>
            <person name="Gottschalk G."/>
            <person name="Amann R."/>
        </authorList>
    </citation>
    <scope>NUCLEOTIDE SEQUENCE [LARGE SCALE GENOMIC DNA]</scope>
    <source>
        <strain evidence="6">ATCC 43914 / DSM 3382 / HRM2</strain>
    </source>
</reference>
<dbReference type="HOGENOM" id="CLU_017584_5_5_7"/>
<dbReference type="Gene3D" id="1.20.120.530">
    <property type="entry name" value="GntR ligand-binding domain-like"/>
    <property type="match status" value="1"/>
</dbReference>
<organism evidence="5 6">
    <name type="scientific">Desulforapulum autotrophicum (strain ATCC 43914 / DSM 3382 / VKM B-1955 / HRM2)</name>
    <name type="common">Desulfobacterium autotrophicum</name>
    <dbReference type="NCBI Taxonomy" id="177437"/>
    <lineage>
        <taxon>Bacteria</taxon>
        <taxon>Pseudomonadati</taxon>
        <taxon>Thermodesulfobacteriota</taxon>
        <taxon>Desulfobacteria</taxon>
        <taxon>Desulfobacterales</taxon>
        <taxon>Desulfobacteraceae</taxon>
        <taxon>Desulforapulum</taxon>
    </lineage>
</organism>
<dbReference type="InterPro" id="IPR036390">
    <property type="entry name" value="WH_DNA-bd_sf"/>
</dbReference>
<gene>
    <name evidence="5" type="ordered locus">HRM2_33820</name>
</gene>
<dbReference type="PROSITE" id="PS50949">
    <property type="entry name" value="HTH_GNTR"/>
    <property type="match status" value="1"/>
</dbReference>
<evidence type="ECO:0000256" key="3">
    <source>
        <dbReference type="ARBA" id="ARBA00023163"/>
    </source>
</evidence>
<protein>
    <submittedName>
        <fullName evidence="5">Transcriptional regulator (GntR family protein)</fullName>
    </submittedName>
</protein>
<dbReference type="Proteomes" id="UP000000442">
    <property type="component" value="Chromosome"/>
</dbReference>
<dbReference type="SUPFAM" id="SSF48008">
    <property type="entry name" value="GntR ligand-binding domain-like"/>
    <property type="match status" value="1"/>
</dbReference>
<evidence type="ECO:0000313" key="6">
    <source>
        <dbReference type="Proteomes" id="UP000000442"/>
    </source>
</evidence>
<dbReference type="GO" id="GO:0003700">
    <property type="term" value="F:DNA-binding transcription factor activity"/>
    <property type="evidence" value="ECO:0007669"/>
    <property type="project" value="InterPro"/>
</dbReference>
<dbReference type="OrthoDB" id="5499567at2"/>
<dbReference type="SUPFAM" id="SSF46785">
    <property type="entry name" value="Winged helix' DNA-binding domain"/>
    <property type="match status" value="1"/>
</dbReference>
<sequence length="224" mass="26036">MDKLTLKEKVYKILRNDILTGQISGGTHITESMISKRLDVSRTPVREALQRLTQEKLVVPLPRAGYMIEDMSDDDIQDLFSARFDIEVLAVKKAVQYITVDELRSMEENIEKTRTHILSGELQRVTELDLEFHGIIYKASRSKTFYRICKNLGDLTMKYRHGLNLVKDLWEEAIENHTAIYLAICAKDEERAIRAITRHGEQAKYQLLDIMKKVRSDSFFKDEI</sequence>
<keyword evidence="2" id="KW-0238">DNA-binding</keyword>
<dbReference type="KEGG" id="dat:HRM2_33820"/>
<dbReference type="CDD" id="cd07377">
    <property type="entry name" value="WHTH_GntR"/>
    <property type="match status" value="1"/>
</dbReference>
<dbReference type="Pfam" id="PF00392">
    <property type="entry name" value="GntR"/>
    <property type="match status" value="1"/>
</dbReference>
<name>C0QME0_DESAH</name>
<dbReference type="Gene3D" id="1.10.10.10">
    <property type="entry name" value="Winged helix-like DNA-binding domain superfamily/Winged helix DNA-binding domain"/>
    <property type="match status" value="1"/>
</dbReference>
<dbReference type="EMBL" id="CP001087">
    <property type="protein sequence ID" value="ACN16457.1"/>
    <property type="molecule type" value="Genomic_DNA"/>
</dbReference>
<dbReference type="AlphaFoldDB" id="C0QME0"/>
<proteinExistence type="predicted"/>
<dbReference type="InterPro" id="IPR008920">
    <property type="entry name" value="TF_FadR/GntR_C"/>
</dbReference>
<dbReference type="PANTHER" id="PTHR43537">
    <property type="entry name" value="TRANSCRIPTIONAL REGULATOR, GNTR FAMILY"/>
    <property type="match status" value="1"/>
</dbReference>
<dbReference type="RefSeq" id="WP_015905219.1">
    <property type="nucleotide sequence ID" value="NC_012108.1"/>
</dbReference>